<keyword evidence="1" id="KW-0812">Transmembrane</keyword>
<keyword evidence="1" id="KW-0472">Membrane</keyword>
<reference evidence="2" key="1">
    <citation type="submission" date="2021-02" db="EMBL/GenBank/DDBJ databases">
        <authorList>
            <person name="Dougan E. K."/>
            <person name="Rhodes N."/>
            <person name="Thang M."/>
            <person name="Chan C."/>
        </authorList>
    </citation>
    <scope>NUCLEOTIDE SEQUENCE</scope>
</reference>
<accession>A0A813C0B6</accession>
<dbReference type="OrthoDB" id="10508998at2759"/>
<sequence>MFLESGNLVSTMLYAVEAFQRATLVDFSVACGSAVLMPLTSAHCPSTSEILQLPLCDSTLSLNTLCEADAEVLTDNCQVFSPLDNCKHYDVYRKEEPACEAIGCAALSYFLWMSALICFGATVGWTIVFYARCLWQRQPQKAWHLQQRFVVFFIFLGCLILAALLSGLMAGNAAVLAMACLCPLMPISAWALVQGIAFLPVTGEEAPSVLNTSCFGSV</sequence>
<dbReference type="EMBL" id="CAJNJA010083780">
    <property type="protein sequence ID" value="CAE7935641.1"/>
    <property type="molecule type" value="Genomic_DNA"/>
</dbReference>
<evidence type="ECO:0000313" key="2">
    <source>
        <dbReference type="EMBL" id="CAE7935641.1"/>
    </source>
</evidence>
<keyword evidence="3" id="KW-1185">Reference proteome</keyword>
<protein>
    <submittedName>
        <fullName evidence="2">Tspear protein</fullName>
    </submittedName>
</protein>
<evidence type="ECO:0000313" key="3">
    <source>
        <dbReference type="Proteomes" id="UP000601435"/>
    </source>
</evidence>
<evidence type="ECO:0000256" key="1">
    <source>
        <dbReference type="SAM" id="Phobius"/>
    </source>
</evidence>
<dbReference type="AlphaFoldDB" id="A0A813C0B6"/>
<feature type="transmembrane region" description="Helical" evidence="1">
    <location>
        <begin position="149"/>
        <end position="168"/>
    </location>
</feature>
<name>A0A813C0B6_9DINO</name>
<organism evidence="2 3">
    <name type="scientific">Symbiodinium necroappetens</name>
    <dbReference type="NCBI Taxonomy" id="1628268"/>
    <lineage>
        <taxon>Eukaryota</taxon>
        <taxon>Sar</taxon>
        <taxon>Alveolata</taxon>
        <taxon>Dinophyceae</taxon>
        <taxon>Suessiales</taxon>
        <taxon>Symbiodiniaceae</taxon>
        <taxon>Symbiodinium</taxon>
    </lineage>
</organism>
<comment type="caution">
    <text evidence="2">The sequence shown here is derived from an EMBL/GenBank/DDBJ whole genome shotgun (WGS) entry which is preliminary data.</text>
</comment>
<keyword evidence="1" id="KW-1133">Transmembrane helix</keyword>
<gene>
    <name evidence="2" type="primary">Tspear</name>
    <name evidence="2" type="ORF">SNEC2469_LOCUS32734</name>
</gene>
<dbReference type="Proteomes" id="UP000601435">
    <property type="component" value="Unassembled WGS sequence"/>
</dbReference>
<feature type="transmembrane region" description="Helical" evidence="1">
    <location>
        <begin position="109"/>
        <end position="128"/>
    </location>
</feature>
<proteinExistence type="predicted"/>